<protein>
    <recommendedName>
        <fullName evidence="4">PRC-barrel domain containing protein</fullName>
    </recommendedName>
</protein>
<gene>
    <name evidence="2" type="ORF">Prubr_57780</name>
</gene>
<dbReference type="InterPro" id="IPR014747">
    <property type="entry name" value="Bac_photo_RC_H_C"/>
</dbReference>
<feature type="region of interest" description="Disordered" evidence="1">
    <location>
        <begin position="22"/>
        <end position="47"/>
    </location>
</feature>
<reference evidence="2" key="1">
    <citation type="submission" date="2020-08" db="EMBL/GenBank/DDBJ databases">
        <title>Whole genome shotgun sequence of Polymorphospora rubra NBRC 101157.</title>
        <authorList>
            <person name="Komaki H."/>
            <person name="Tamura T."/>
        </authorList>
    </citation>
    <scope>NUCLEOTIDE SEQUENCE</scope>
    <source>
        <strain evidence="2">NBRC 101157</strain>
    </source>
</reference>
<dbReference type="GO" id="GO:0019684">
    <property type="term" value="P:photosynthesis, light reaction"/>
    <property type="evidence" value="ECO:0007669"/>
    <property type="project" value="InterPro"/>
</dbReference>
<name>A0A810N636_9ACTN</name>
<dbReference type="GO" id="GO:0030077">
    <property type="term" value="C:plasma membrane light-harvesting complex"/>
    <property type="evidence" value="ECO:0007669"/>
    <property type="project" value="InterPro"/>
</dbReference>
<dbReference type="EMBL" id="AP023359">
    <property type="protein sequence ID" value="BCJ68757.1"/>
    <property type="molecule type" value="Genomic_DNA"/>
</dbReference>
<organism evidence="2 3">
    <name type="scientific">Polymorphospora rubra</name>
    <dbReference type="NCBI Taxonomy" id="338584"/>
    <lineage>
        <taxon>Bacteria</taxon>
        <taxon>Bacillati</taxon>
        <taxon>Actinomycetota</taxon>
        <taxon>Actinomycetes</taxon>
        <taxon>Micromonosporales</taxon>
        <taxon>Micromonosporaceae</taxon>
        <taxon>Polymorphospora</taxon>
    </lineage>
</organism>
<keyword evidence="3" id="KW-1185">Reference proteome</keyword>
<evidence type="ECO:0000256" key="1">
    <source>
        <dbReference type="SAM" id="MobiDB-lite"/>
    </source>
</evidence>
<sequence length="151" mass="16305">MQPFIFDPWLWRDPAILAGGYRGAAADEGPTEQRREAETDEGGPGTEIDLVGYEVAATDGDIGSIEEAPPDAGHLIVDTGPWIFGRRVLLPVGTVTHVDHLNRTVHVDRTRDQVKEAPAYNPDTGAAVDFRKQVGDYYTTSYRDGGPVGGA</sequence>
<dbReference type="RefSeq" id="WP_212817944.1">
    <property type="nucleotide sequence ID" value="NZ_AP023359.1"/>
</dbReference>
<evidence type="ECO:0008006" key="4">
    <source>
        <dbReference type="Google" id="ProtNLM"/>
    </source>
</evidence>
<dbReference type="InterPro" id="IPR011033">
    <property type="entry name" value="PRC_barrel-like_sf"/>
</dbReference>
<dbReference type="Proteomes" id="UP000680866">
    <property type="component" value="Chromosome"/>
</dbReference>
<dbReference type="SUPFAM" id="SSF50346">
    <property type="entry name" value="PRC-barrel domain"/>
    <property type="match status" value="1"/>
</dbReference>
<dbReference type="Gene3D" id="3.90.50.10">
    <property type="entry name" value="Photosynthetic Reaction Center, subunit H, domain 2"/>
    <property type="match status" value="1"/>
</dbReference>
<evidence type="ECO:0000313" key="2">
    <source>
        <dbReference type="EMBL" id="BCJ68757.1"/>
    </source>
</evidence>
<evidence type="ECO:0000313" key="3">
    <source>
        <dbReference type="Proteomes" id="UP000680866"/>
    </source>
</evidence>
<dbReference type="AlphaFoldDB" id="A0A810N636"/>
<proteinExistence type="predicted"/>
<dbReference type="KEGG" id="pry:Prubr_57780"/>
<accession>A0A810N636</accession>